<comment type="similarity">
    <text evidence="1">Belongs to the HIBADH-related family.</text>
</comment>
<dbReference type="OrthoDB" id="3185659at2"/>
<sequence>MDIGFLGMGRMGRPMARNIARAGYDVTVWNRSPGKAASVVDSGASEAPDLSAVLHKSVVVSSLADDRAFADSVLSTSSLRAAKHGSVHVNLATVSPGMSAEAEAALNEKGVSYVAAPVFGRPEVAEAGELTVVAAGDAGAIDEVAPLFDVIGRRTWRVGDDAKQANTVKILGNYLIANAIQAMAEATTVAEKVGGSPELLMEVMNDSLFPGRVYGGYGKMISQRRYEPAGFRLALGLKDVRLALSQAREAQLGLPFGSVLEDLFLDALAHGQADQDWCSITEATRRRAGLAGE</sequence>
<dbReference type="Proteomes" id="UP000284333">
    <property type="component" value="Unassembled WGS sequence"/>
</dbReference>
<evidence type="ECO:0000313" key="7">
    <source>
        <dbReference type="EMBL" id="RVW06442.1"/>
    </source>
</evidence>
<dbReference type="GO" id="GO:0051287">
    <property type="term" value="F:NAD binding"/>
    <property type="evidence" value="ECO:0007669"/>
    <property type="project" value="InterPro"/>
</dbReference>
<dbReference type="GO" id="GO:0050661">
    <property type="term" value="F:NADP binding"/>
    <property type="evidence" value="ECO:0007669"/>
    <property type="project" value="InterPro"/>
</dbReference>
<dbReference type="Pfam" id="PF14833">
    <property type="entry name" value="NAD_binding_11"/>
    <property type="match status" value="1"/>
</dbReference>
<evidence type="ECO:0000313" key="8">
    <source>
        <dbReference type="Proteomes" id="UP000284333"/>
    </source>
</evidence>
<evidence type="ECO:0000256" key="4">
    <source>
        <dbReference type="PIRSR" id="PIRSR000103-1"/>
    </source>
</evidence>
<feature type="domain" description="6-phosphogluconate dehydrogenase NADP-binding" evidence="5">
    <location>
        <begin position="2"/>
        <end position="156"/>
    </location>
</feature>
<dbReference type="PANTHER" id="PTHR43580:SF2">
    <property type="entry name" value="CYTOKINE-LIKE NUCLEAR FACTOR N-PAC"/>
    <property type="match status" value="1"/>
</dbReference>
<dbReference type="InterPro" id="IPR015815">
    <property type="entry name" value="HIBADH-related"/>
</dbReference>
<comment type="caution">
    <text evidence="7">The sequence shown here is derived from an EMBL/GenBank/DDBJ whole genome shotgun (WGS) entry which is preliminary data.</text>
</comment>
<evidence type="ECO:0000256" key="1">
    <source>
        <dbReference type="ARBA" id="ARBA00009080"/>
    </source>
</evidence>
<dbReference type="InterPro" id="IPR008927">
    <property type="entry name" value="6-PGluconate_DH-like_C_sf"/>
</dbReference>
<dbReference type="Pfam" id="PF03446">
    <property type="entry name" value="NAD_binding_2"/>
    <property type="match status" value="1"/>
</dbReference>
<gene>
    <name evidence="7" type="ORF">EF834_03205</name>
</gene>
<evidence type="ECO:0000259" key="6">
    <source>
        <dbReference type="Pfam" id="PF14833"/>
    </source>
</evidence>
<dbReference type="RefSeq" id="WP_127945694.1">
    <property type="nucleotide sequence ID" value="NZ_RKLN01000001.1"/>
</dbReference>
<dbReference type="Gene3D" id="1.10.1040.10">
    <property type="entry name" value="N-(1-d-carboxylethyl)-l-norvaline Dehydrogenase, domain 2"/>
    <property type="match status" value="1"/>
</dbReference>
<dbReference type="PANTHER" id="PTHR43580">
    <property type="entry name" value="OXIDOREDUCTASE GLYR1-RELATED"/>
    <property type="match status" value="1"/>
</dbReference>
<dbReference type="Gene3D" id="3.40.50.720">
    <property type="entry name" value="NAD(P)-binding Rossmann-like Domain"/>
    <property type="match status" value="1"/>
</dbReference>
<organism evidence="7 8">
    <name type="scientific">Rhodococcus spongiicola</name>
    <dbReference type="NCBI Taxonomy" id="2487352"/>
    <lineage>
        <taxon>Bacteria</taxon>
        <taxon>Bacillati</taxon>
        <taxon>Actinomycetota</taxon>
        <taxon>Actinomycetes</taxon>
        <taxon>Mycobacteriales</taxon>
        <taxon>Nocardiaceae</taxon>
        <taxon>Rhodococcus</taxon>
    </lineage>
</organism>
<proteinExistence type="inferred from homology"/>
<evidence type="ECO:0000256" key="3">
    <source>
        <dbReference type="ARBA" id="ARBA00023027"/>
    </source>
</evidence>
<feature type="domain" description="3-hydroxyisobutyrate dehydrogenase-like NAD-binding" evidence="6">
    <location>
        <begin position="165"/>
        <end position="280"/>
    </location>
</feature>
<dbReference type="InterPro" id="IPR029154">
    <property type="entry name" value="HIBADH-like_NADP-bd"/>
</dbReference>
<dbReference type="GO" id="GO:0016491">
    <property type="term" value="F:oxidoreductase activity"/>
    <property type="evidence" value="ECO:0007669"/>
    <property type="project" value="UniProtKB-KW"/>
</dbReference>
<protein>
    <submittedName>
        <fullName evidence="7">NAD(P)-dependent oxidoreductase</fullName>
    </submittedName>
</protein>
<dbReference type="AlphaFoldDB" id="A0A438B688"/>
<dbReference type="PIRSF" id="PIRSF000103">
    <property type="entry name" value="HIBADH"/>
    <property type="match status" value="1"/>
</dbReference>
<dbReference type="InterPro" id="IPR013328">
    <property type="entry name" value="6PGD_dom2"/>
</dbReference>
<dbReference type="InterPro" id="IPR006115">
    <property type="entry name" value="6PGDH_NADP-bd"/>
</dbReference>
<dbReference type="InterPro" id="IPR051265">
    <property type="entry name" value="HIBADH-related_NP60_sf"/>
</dbReference>
<evidence type="ECO:0000256" key="2">
    <source>
        <dbReference type="ARBA" id="ARBA00023002"/>
    </source>
</evidence>
<dbReference type="EMBL" id="RKLN01000001">
    <property type="protein sequence ID" value="RVW06442.1"/>
    <property type="molecule type" value="Genomic_DNA"/>
</dbReference>
<keyword evidence="3" id="KW-0520">NAD</keyword>
<feature type="active site" evidence="4">
    <location>
        <position position="169"/>
    </location>
</feature>
<reference evidence="7 8" key="1">
    <citation type="submission" date="2018-11" db="EMBL/GenBank/DDBJ databases">
        <title>Rhodococcus spongicola sp. nov. and Rhodococcus xishaensis sp. nov. from marine sponges.</title>
        <authorList>
            <person name="Li L."/>
            <person name="Lin H.W."/>
        </authorList>
    </citation>
    <scope>NUCLEOTIDE SEQUENCE [LARGE SCALE GENOMIC DNA]</scope>
    <source>
        <strain evidence="7 8">LHW50502</strain>
    </source>
</reference>
<dbReference type="SUPFAM" id="SSF51735">
    <property type="entry name" value="NAD(P)-binding Rossmann-fold domains"/>
    <property type="match status" value="1"/>
</dbReference>
<accession>A0A438B688</accession>
<dbReference type="InterPro" id="IPR036291">
    <property type="entry name" value="NAD(P)-bd_dom_sf"/>
</dbReference>
<evidence type="ECO:0000259" key="5">
    <source>
        <dbReference type="Pfam" id="PF03446"/>
    </source>
</evidence>
<keyword evidence="2" id="KW-0560">Oxidoreductase</keyword>
<keyword evidence="8" id="KW-1185">Reference proteome</keyword>
<dbReference type="SUPFAM" id="SSF48179">
    <property type="entry name" value="6-phosphogluconate dehydrogenase C-terminal domain-like"/>
    <property type="match status" value="1"/>
</dbReference>
<name>A0A438B688_9NOCA</name>